<dbReference type="RefSeq" id="WP_179719619.1">
    <property type="nucleotide sequence ID" value="NZ_JACBZT010000001.1"/>
</dbReference>
<keyword evidence="1" id="KW-0472">Membrane</keyword>
<evidence type="ECO:0000256" key="1">
    <source>
        <dbReference type="SAM" id="Phobius"/>
    </source>
</evidence>
<proteinExistence type="predicted"/>
<keyword evidence="1" id="KW-0812">Transmembrane</keyword>
<keyword evidence="1" id="KW-1133">Transmembrane helix</keyword>
<dbReference type="AlphaFoldDB" id="A0A853CM68"/>
<reference evidence="2 3" key="1">
    <citation type="submission" date="2020-07" db="EMBL/GenBank/DDBJ databases">
        <title>Sequencing the genomes of 1000 actinobacteria strains.</title>
        <authorList>
            <person name="Klenk H.-P."/>
        </authorList>
    </citation>
    <scope>NUCLEOTIDE SEQUENCE [LARGE SCALE GENOMIC DNA]</scope>
    <source>
        <strain evidence="2 3">DSM 104001</strain>
    </source>
</reference>
<name>A0A853CM68_9ACTN</name>
<accession>A0A853CM68</accession>
<feature type="transmembrane region" description="Helical" evidence="1">
    <location>
        <begin position="69"/>
        <end position="87"/>
    </location>
</feature>
<protein>
    <recommendedName>
        <fullName evidence="4">DUF3618 domain-containing protein</fullName>
    </recommendedName>
</protein>
<sequence>MTENQPGVPEVTGPTDPEAIKAEIDATREQLAATVDELSRRLDVPARAKEGVYRARDTAVETYRESPPIVLGIGLALAAAVVGLVVWRRKRSSTRRK</sequence>
<evidence type="ECO:0008006" key="4">
    <source>
        <dbReference type="Google" id="ProtNLM"/>
    </source>
</evidence>
<dbReference type="Proteomes" id="UP000541969">
    <property type="component" value="Unassembled WGS sequence"/>
</dbReference>
<keyword evidence="3" id="KW-1185">Reference proteome</keyword>
<dbReference type="Pfam" id="PF12277">
    <property type="entry name" value="DUF3618"/>
    <property type="match status" value="1"/>
</dbReference>
<gene>
    <name evidence="2" type="ORF">GGQ55_003900</name>
</gene>
<dbReference type="InterPro" id="IPR022062">
    <property type="entry name" value="DUF3618"/>
</dbReference>
<evidence type="ECO:0000313" key="2">
    <source>
        <dbReference type="EMBL" id="NYJ07622.1"/>
    </source>
</evidence>
<evidence type="ECO:0000313" key="3">
    <source>
        <dbReference type="Proteomes" id="UP000541969"/>
    </source>
</evidence>
<comment type="caution">
    <text evidence="2">The sequence shown here is derived from an EMBL/GenBank/DDBJ whole genome shotgun (WGS) entry which is preliminary data.</text>
</comment>
<dbReference type="EMBL" id="JACBZT010000001">
    <property type="protein sequence ID" value="NYJ07622.1"/>
    <property type="molecule type" value="Genomic_DNA"/>
</dbReference>
<organism evidence="2 3">
    <name type="scientific">Petropleomorpha daqingensis</name>
    <dbReference type="NCBI Taxonomy" id="2026353"/>
    <lineage>
        <taxon>Bacteria</taxon>
        <taxon>Bacillati</taxon>
        <taxon>Actinomycetota</taxon>
        <taxon>Actinomycetes</taxon>
        <taxon>Geodermatophilales</taxon>
        <taxon>Geodermatophilaceae</taxon>
        <taxon>Petropleomorpha</taxon>
    </lineage>
</organism>